<dbReference type="Proteomes" id="UP001216139">
    <property type="component" value="Chromosome"/>
</dbReference>
<evidence type="ECO:0000256" key="15">
    <source>
        <dbReference type="RuleBase" id="RU003357"/>
    </source>
</evidence>
<evidence type="ECO:0000313" key="19">
    <source>
        <dbReference type="EMBL" id="WCT11089.1"/>
    </source>
</evidence>
<keyword evidence="13 14" id="KW-0998">Cell outer membrane</keyword>
<keyword evidence="8" id="KW-0408">Iron</keyword>
<evidence type="ECO:0000256" key="1">
    <source>
        <dbReference type="ARBA" id="ARBA00004571"/>
    </source>
</evidence>
<comment type="subcellular location">
    <subcellularLocation>
        <location evidence="1 14">Cell outer membrane</location>
        <topology evidence="1 14">Multi-pass membrane protein</topology>
    </subcellularLocation>
</comment>
<evidence type="ECO:0000256" key="16">
    <source>
        <dbReference type="SAM" id="SignalP"/>
    </source>
</evidence>
<dbReference type="InterPro" id="IPR010105">
    <property type="entry name" value="TonB_sidphr_rcpt"/>
</dbReference>
<feature type="domain" description="TonB-dependent receptor-like beta-barrel" evidence="17">
    <location>
        <begin position="338"/>
        <end position="774"/>
    </location>
</feature>
<organism evidence="19 20">
    <name type="scientific">Mucilaginibacter jinjuensis</name>
    <dbReference type="NCBI Taxonomy" id="1176721"/>
    <lineage>
        <taxon>Bacteria</taxon>
        <taxon>Pseudomonadati</taxon>
        <taxon>Bacteroidota</taxon>
        <taxon>Sphingobacteriia</taxon>
        <taxon>Sphingobacteriales</taxon>
        <taxon>Sphingobacteriaceae</taxon>
        <taxon>Mucilaginibacter</taxon>
    </lineage>
</organism>
<evidence type="ECO:0000256" key="7">
    <source>
        <dbReference type="ARBA" id="ARBA00022729"/>
    </source>
</evidence>
<keyword evidence="12 19" id="KW-0675">Receptor</keyword>
<reference evidence="19 20" key="1">
    <citation type="submission" date="2023-02" db="EMBL/GenBank/DDBJ databases">
        <title>Genome sequence of Mucilaginibacter jinjuensis strain KACC 16571.</title>
        <authorList>
            <person name="Kim S."/>
            <person name="Heo J."/>
            <person name="Kwon S.-W."/>
        </authorList>
    </citation>
    <scope>NUCLEOTIDE SEQUENCE [LARGE SCALE GENOMIC DNA]</scope>
    <source>
        <strain evidence="19 20">KACC 16571</strain>
    </source>
</reference>
<comment type="similarity">
    <text evidence="2 14 15">Belongs to the TonB-dependent receptor family.</text>
</comment>
<dbReference type="SUPFAM" id="SSF49452">
    <property type="entry name" value="Starch-binding domain-like"/>
    <property type="match status" value="1"/>
</dbReference>
<keyword evidence="10 15" id="KW-0798">TonB box</keyword>
<dbReference type="Gene3D" id="2.170.130.10">
    <property type="entry name" value="TonB-dependent receptor, plug domain"/>
    <property type="match status" value="1"/>
</dbReference>
<protein>
    <submittedName>
        <fullName evidence="19">TonB-dependent receptor</fullName>
    </submittedName>
</protein>
<dbReference type="Pfam" id="PF13715">
    <property type="entry name" value="CarbopepD_reg_2"/>
    <property type="match status" value="1"/>
</dbReference>
<dbReference type="Gene3D" id="2.40.170.20">
    <property type="entry name" value="TonB-dependent receptor, beta-barrel domain"/>
    <property type="match status" value="1"/>
</dbReference>
<dbReference type="InterPro" id="IPR039426">
    <property type="entry name" value="TonB-dep_rcpt-like"/>
</dbReference>
<dbReference type="InterPro" id="IPR037066">
    <property type="entry name" value="Plug_dom_sf"/>
</dbReference>
<evidence type="ECO:0000256" key="9">
    <source>
        <dbReference type="ARBA" id="ARBA00023065"/>
    </source>
</evidence>
<sequence length="801" mass="88817">MQFERKFTLSRVITKLPYFTVIVMLLLILTANFAQAQQMATGIIKGSVKASDGTPAEFVTIALKGTSYGTTVNSEGHYTLKNIAPGSYTISASFVGLNTQTKQINVTAGETTILDFILTEDKKQLEEVYVKDYKANKFLRKETDDIAKLPLKNLENPQVYTVVTNELMQEQIVSNYNDAFKNIPGAGIPLVYNNGRSSQLSRGFTTPNLVRNSISGFDYNSVDPANLEKIEAIKGPSGTLFNSTVTSFGGLFNRITKKPYDTFGGNIGYTGGGFDLSRLTADINTPLTADKSILLRVNTALHSEHSFQDAGYTRSVFLAPSFVFKVNDRLDISLEAELSNYGATSAYRLAPYAKSKYHNIKDLPIDYDRSFANNNLNYTSKQYDIFGNINYKISDQWRSQTSFVKTYSTTNGYVTQFALTSDTGIRRNVIKEDFPYYGVDVQQNFIGDFKIGKLRNRLVIGGDYYNQKSNWAQVSVNMPIINFTKPGLAYNNFNPDKVSALMAAAPLTATNYTQTNQSTYAAYASDVINFTDQLSAMVSLRVDRFENKGTYYAYNDSTAGKYGQTALAPKFGLVYQVIKDKVSLFGNYMNGFSNNGGTDVNGGTFKPSQANQWEGGVKLDLWQHRISSTISYYDISVTNTTRQDPNNAAFSIQDGTQLSKGVEAELLANPLTGLNIVAGYAYNNSKYTAGDASILGLRPAASGPDRMLNLWMSYQFMDGQVKGLGFGAGANHGSQSYQTNTQTFKFVIPAYTLIDATAFYDRPKYRIGVKVDNLTNQKYWSFRLAPQNPTRVSISMNFKIK</sequence>
<evidence type="ECO:0000256" key="2">
    <source>
        <dbReference type="ARBA" id="ARBA00009810"/>
    </source>
</evidence>
<dbReference type="CDD" id="cd01347">
    <property type="entry name" value="ligand_gated_channel"/>
    <property type="match status" value="1"/>
</dbReference>
<dbReference type="PROSITE" id="PS52016">
    <property type="entry name" value="TONB_DEPENDENT_REC_3"/>
    <property type="match status" value="1"/>
</dbReference>
<feature type="chain" id="PRO_5045544125" evidence="16">
    <location>
        <begin position="37"/>
        <end position="801"/>
    </location>
</feature>
<gene>
    <name evidence="19" type="ORF">PQO05_20325</name>
</gene>
<evidence type="ECO:0000256" key="4">
    <source>
        <dbReference type="ARBA" id="ARBA00022452"/>
    </source>
</evidence>
<keyword evidence="7 16" id="KW-0732">Signal</keyword>
<dbReference type="Gene3D" id="2.60.40.1120">
    <property type="entry name" value="Carboxypeptidase-like, regulatory domain"/>
    <property type="match status" value="1"/>
</dbReference>
<evidence type="ECO:0000256" key="13">
    <source>
        <dbReference type="ARBA" id="ARBA00023237"/>
    </source>
</evidence>
<keyword evidence="9" id="KW-0406">Ion transport</keyword>
<dbReference type="NCBIfam" id="TIGR01783">
    <property type="entry name" value="TonB-siderophor"/>
    <property type="match status" value="1"/>
</dbReference>
<keyword evidence="6 14" id="KW-0812">Transmembrane</keyword>
<dbReference type="Pfam" id="PF07715">
    <property type="entry name" value="Plug"/>
    <property type="match status" value="1"/>
</dbReference>
<name>A0ABY7T494_9SPHI</name>
<keyword evidence="4 14" id="KW-1134">Transmembrane beta strand</keyword>
<evidence type="ECO:0000256" key="8">
    <source>
        <dbReference type="ARBA" id="ARBA00023004"/>
    </source>
</evidence>
<dbReference type="EMBL" id="CP117167">
    <property type="protein sequence ID" value="WCT11089.1"/>
    <property type="molecule type" value="Genomic_DNA"/>
</dbReference>
<dbReference type="InterPro" id="IPR036942">
    <property type="entry name" value="Beta-barrel_TonB_sf"/>
</dbReference>
<evidence type="ECO:0000256" key="10">
    <source>
        <dbReference type="ARBA" id="ARBA00023077"/>
    </source>
</evidence>
<dbReference type="InterPro" id="IPR013784">
    <property type="entry name" value="Carb-bd-like_fold"/>
</dbReference>
<feature type="signal peptide" evidence="16">
    <location>
        <begin position="1"/>
        <end position="36"/>
    </location>
</feature>
<dbReference type="Pfam" id="PF00593">
    <property type="entry name" value="TonB_dep_Rec_b-barrel"/>
    <property type="match status" value="1"/>
</dbReference>
<dbReference type="InterPro" id="IPR012910">
    <property type="entry name" value="Plug_dom"/>
</dbReference>
<evidence type="ECO:0000256" key="12">
    <source>
        <dbReference type="ARBA" id="ARBA00023170"/>
    </source>
</evidence>
<evidence type="ECO:0000259" key="18">
    <source>
        <dbReference type="Pfam" id="PF07715"/>
    </source>
</evidence>
<accession>A0ABY7T494</accession>
<feature type="domain" description="TonB-dependent receptor plug" evidence="18">
    <location>
        <begin position="154"/>
        <end position="243"/>
    </location>
</feature>
<keyword evidence="20" id="KW-1185">Reference proteome</keyword>
<keyword evidence="3 14" id="KW-0813">Transport</keyword>
<proteinExistence type="inferred from homology"/>
<keyword evidence="11 14" id="KW-0472">Membrane</keyword>
<evidence type="ECO:0000256" key="5">
    <source>
        <dbReference type="ARBA" id="ARBA00022496"/>
    </source>
</evidence>
<dbReference type="InterPro" id="IPR000531">
    <property type="entry name" value="Beta-barrel_TonB"/>
</dbReference>
<dbReference type="RefSeq" id="WP_273629279.1">
    <property type="nucleotide sequence ID" value="NZ_CP117167.1"/>
</dbReference>
<evidence type="ECO:0000256" key="14">
    <source>
        <dbReference type="PROSITE-ProRule" id="PRU01360"/>
    </source>
</evidence>
<evidence type="ECO:0000256" key="6">
    <source>
        <dbReference type="ARBA" id="ARBA00022692"/>
    </source>
</evidence>
<evidence type="ECO:0000313" key="20">
    <source>
        <dbReference type="Proteomes" id="UP001216139"/>
    </source>
</evidence>
<dbReference type="PANTHER" id="PTHR32552">
    <property type="entry name" value="FERRICHROME IRON RECEPTOR-RELATED"/>
    <property type="match status" value="1"/>
</dbReference>
<dbReference type="PANTHER" id="PTHR32552:SF68">
    <property type="entry name" value="FERRICHROME OUTER MEMBRANE TRANSPORTER_PHAGE RECEPTOR"/>
    <property type="match status" value="1"/>
</dbReference>
<evidence type="ECO:0000256" key="11">
    <source>
        <dbReference type="ARBA" id="ARBA00023136"/>
    </source>
</evidence>
<evidence type="ECO:0000259" key="17">
    <source>
        <dbReference type="Pfam" id="PF00593"/>
    </source>
</evidence>
<dbReference type="SUPFAM" id="SSF56935">
    <property type="entry name" value="Porins"/>
    <property type="match status" value="1"/>
</dbReference>
<evidence type="ECO:0000256" key="3">
    <source>
        <dbReference type="ARBA" id="ARBA00022448"/>
    </source>
</evidence>
<keyword evidence="5" id="KW-0410">Iron transport</keyword>